<feature type="region of interest" description="Disordered" evidence="2">
    <location>
        <begin position="1"/>
        <end position="29"/>
    </location>
</feature>
<dbReference type="AlphaFoldDB" id="A0A8H3DKG5"/>
<dbReference type="Proteomes" id="UP000663843">
    <property type="component" value="Unassembled WGS sequence"/>
</dbReference>
<protein>
    <submittedName>
        <fullName evidence="3">Uncharacterized protein</fullName>
    </submittedName>
</protein>
<name>A0A8H3DKG5_9AGAM</name>
<comment type="caution">
    <text evidence="3">The sequence shown here is derived from an EMBL/GenBank/DDBJ whole genome shotgun (WGS) entry which is preliminary data.</text>
</comment>
<feature type="coiled-coil region" evidence="1">
    <location>
        <begin position="34"/>
        <end position="65"/>
    </location>
</feature>
<evidence type="ECO:0000313" key="3">
    <source>
        <dbReference type="EMBL" id="CAE6534704.1"/>
    </source>
</evidence>
<accession>A0A8H3DKG5</accession>
<proteinExistence type="predicted"/>
<dbReference type="Pfam" id="PF07957">
    <property type="entry name" value="DUF3294"/>
    <property type="match status" value="1"/>
</dbReference>
<dbReference type="InterPro" id="IPR012917">
    <property type="entry name" value="DUF3294"/>
</dbReference>
<evidence type="ECO:0000256" key="2">
    <source>
        <dbReference type="SAM" id="MobiDB-lite"/>
    </source>
</evidence>
<keyword evidence="1" id="KW-0175">Coiled coil</keyword>
<dbReference type="EMBL" id="CAJMWT010008662">
    <property type="protein sequence ID" value="CAE6534704.1"/>
    <property type="molecule type" value="Genomic_DNA"/>
</dbReference>
<gene>
    <name evidence="3" type="ORF">RDB_LOCUS184294</name>
</gene>
<evidence type="ECO:0000256" key="1">
    <source>
        <dbReference type="SAM" id="Coils"/>
    </source>
</evidence>
<sequence>MSQQHRDTLPQPLDNPPVAPAGVPGGIATPSVTEQRLLQMIDDYAERLNALEKESKKQIEAMTNDITAMQGRISYHERLAYARALNTFAREEISVLQPLPLPNGDSPPQGVFPETYGALRYLEEPALTNLIRLYDLPHSDSKYEQFRTLARYFCIHP</sequence>
<organism evidence="3 4">
    <name type="scientific">Rhizoctonia solani</name>
    <dbReference type="NCBI Taxonomy" id="456999"/>
    <lineage>
        <taxon>Eukaryota</taxon>
        <taxon>Fungi</taxon>
        <taxon>Dikarya</taxon>
        <taxon>Basidiomycota</taxon>
        <taxon>Agaricomycotina</taxon>
        <taxon>Agaricomycetes</taxon>
        <taxon>Cantharellales</taxon>
        <taxon>Ceratobasidiaceae</taxon>
        <taxon>Rhizoctonia</taxon>
    </lineage>
</organism>
<reference evidence="3" key="1">
    <citation type="submission" date="2021-01" db="EMBL/GenBank/DDBJ databases">
        <authorList>
            <person name="Kaushik A."/>
        </authorList>
    </citation>
    <scope>NUCLEOTIDE SEQUENCE</scope>
    <source>
        <strain evidence="3">AG2-2IIIB</strain>
    </source>
</reference>
<evidence type="ECO:0000313" key="4">
    <source>
        <dbReference type="Proteomes" id="UP000663843"/>
    </source>
</evidence>